<sequence length="427" mass="47523">MIDSATSSSWEPCEYSIQANPLSENIDIPQFKNDFIRLAKWCPDGTASLAQCESSRLHMSNFSTRFMSKDDIRSGKAWFPQAAPILDFAWYPAATSNDPASYCFVTSVRECPVKLLDASDGRLRASYKIVDHRERQIAPHALSFNPLANKLYCGFEDAIEVFDLHAPGEGTRLHTTPTKKSKDGLKGIISTLAFSSDVSSGLFAAGSLNPSPPTSSNIALFTESAGETPIMFVGDQQEDRFGIRSSCTQVMFNPSRPYLLYASFRRHDIIYCWDLRGDVSTAVQTFDRNTRACRPDLTETNQKIRFDIDLGGRYLAVGDQCGNVSMFDLTSTGDNTVLSYRPEGTKPMLQYHAHDDTVGSVAFHPSRALLLSVSGSRHFDTLRMSDSDSDDYDTEDEAHTGVKRWASEAKPCARDNSLKLWDFERKG</sequence>
<dbReference type="AlphaFoldDB" id="A0AAW0GAP9"/>
<dbReference type="Gene3D" id="2.130.10.10">
    <property type="entry name" value="YVTN repeat-like/Quinoprotein amine dehydrogenase"/>
    <property type="match status" value="2"/>
</dbReference>
<evidence type="ECO:0000313" key="2">
    <source>
        <dbReference type="Proteomes" id="UP001385951"/>
    </source>
</evidence>
<gene>
    <name evidence="1" type="ORF">QCA50_005591</name>
</gene>
<dbReference type="PANTHER" id="PTHR13211">
    <property type="entry name" value="TELOMERASE CAJAL BODY PROTEIN 1"/>
    <property type="match status" value="1"/>
</dbReference>
<keyword evidence="2" id="KW-1185">Reference proteome</keyword>
<dbReference type="SUPFAM" id="SSF50978">
    <property type="entry name" value="WD40 repeat-like"/>
    <property type="match status" value="1"/>
</dbReference>
<dbReference type="Proteomes" id="UP001385951">
    <property type="component" value="Unassembled WGS sequence"/>
</dbReference>
<proteinExistence type="predicted"/>
<comment type="caution">
    <text evidence="1">The sequence shown here is derived from an EMBL/GenBank/DDBJ whole genome shotgun (WGS) entry which is preliminary data.</text>
</comment>
<dbReference type="InterPro" id="IPR051150">
    <property type="entry name" value="SWT21/TCAB1_mRNA_Telomere"/>
</dbReference>
<reference evidence="1 2" key="1">
    <citation type="submission" date="2022-09" db="EMBL/GenBank/DDBJ databases">
        <authorList>
            <person name="Palmer J.M."/>
        </authorList>
    </citation>
    <scope>NUCLEOTIDE SEQUENCE [LARGE SCALE GENOMIC DNA]</scope>
    <source>
        <strain evidence="1 2">DSM 7382</strain>
    </source>
</reference>
<evidence type="ECO:0000313" key="1">
    <source>
        <dbReference type="EMBL" id="KAK7690493.1"/>
    </source>
</evidence>
<evidence type="ECO:0008006" key="3">
    <source>
        <dbReference type="Google" id="ProtNLM"/>
    </source>
</evidence>
<dbReference type="InterPro" id="IPR036322">
    <property type="entry name" value="WD40_repeat_dom_sf"/>
</dbReference>
<organism evidence="1 2">
    <name type="scientific">Cerrena zonata</name>
    <dbReference type="NCBI Taxonomy" id="2478898"/>
    <lineage>
        <taxon>Eukaryota</taxon>
        <taxon>Fungi</taxon>
        <taxon>Dikarya</taxon>
        <taxon>Basidiomycota</taxon>
        <taxon>Agaricomycotina</taxon>
        <taxon>Agaricomycetes</taxon>
        <taxon>Polyporales</taxon>
        <taxon>Cerrenaceae</taxon>
        <taxon>Cerrena</taxon>
    </lineage>
</organism>
<dbReference type="PANTHER" id="PTHR13211:SF0">
    <property type="entry name" value="TELOMERASE CAJAL BODY PROTEIN 1"/>
    <property type="match status" value="1"/>
</dbReference>
<accession>A0AAW0GAP9</accession>
<dbReference type="EMBL" id="JASBNA010000006">
    <property type="protein sequence ID" value="KAK7690493.1"/>
    <property type="molecule type" value="Genomic_DNA"/>
</dbReference>
<protein>
    <recommendedName>
        <fullName evidence="3">WD40 repeat-like protein</fullName>
    </recommendedName>
</protein>
<dbReference type="InterPro" id="IPR015943">
    <property type="entry name" value="WD40/YVTN_repeat-like_dom_sf"/>
</dbReference>
<name>A0AAW0GAP9_9APHY</name>